<dbReference type="EMBL" id="JBHSXM010000001">
    <property type="protein sequence ID" value="MFC6836132.1"/>
    <property type="molecule type" value="Genomic_DNA"/>
</dbReference>
<dbReference type="InterPro" id="IPR011330">
    <property type="entry name" value="Glyco_hydro/deAcase_b/a-brl"/>
</dbReference>
<evidence type="ECO:0000313" key="2">
    <source>
        <dbReference type="Proteomes" id="UP001596406"/>
    </source>
</evidence>
<accession>A0ABD5UBJ1</accession>
<protein>
    <submittedName>
        <fullName evidence="1">Polysaccharide deacetylase family protein</fullName>
    </submittedName>
</protein>
<dbReference type="SUPFAM" id="SSF88713">
    <property type="entry name" value="Glycoside hydrolase/deacetylase"/>
    <property type="match status" value="1"/>
</dbReference>
<dbReference type="CDD" id="cd10931">
    <property type="entry name" value="CE4_u7"/>
    <property type="match status" value="1"/>
</dbReference>
<keyword evidence="2" id="KW-1185">Reference proteome</keyword>
<name>A0ABD5UBJ1_9EURY</name>
<sequence length="309" mass="35522">MSSDAGRGVPVGGEEAVAAPMDDDHPYHVCLSHDVDRTRKTLQGLYYALVERRPYHVRSLLDGSNPYWQFETITSLEADLGVRSTFFFLQEQRLLRDRPRREWVVPRNWKLYCGRYDVTSSAVRTVVESLDCEGWDVGLHGSFESYDDPRRLATEKATLERVLSKRVRGARQHHLNLDRPTTWEYQRRAGLRYDSTLGSNHVVGFQHGYHPIRPFDDDFVVFPITVMDAPLMAESDGVAEAWVTCAALVEEARANGAVLTLDWHQRVFDDREFPGYRQLYRKLIRTAQADGAWVGSCGELYEKLQEDRP</sequence>
<comment type="caution">
    <text evidence="1">The sequence shown here is derived from an EMBL/GenBank/DDBJ whole genome shotgun (WGS) entry which is preliminary data.</text>
</comment>
<reference evidence="1 2" key="1">
    <citation type="journal article" date="2019" name="Int. J. Syst. Evol. Microbiol.">
        <title>The Global Catalogue of Microorganisms (GCM) 10K type strain sequencing project: providing services to taxonomists for standard genome sequencing and annotation.</title>
        <authorList>
            <consortium name="The Broad Institute Genomics Platform"/>
            <consortium name="The Broad Institute Genome Sequencing Center for Infectious Disease"/>
            <person name="Wu L."/>
            <person name="Ma J."/>
        </authorList>
    </citation>
    <scope>NUCLEOTIDE SEQUENCE [LARGE SCALE GENOMIC DNA]</scope>
    <source>
        <strain evidence="1 2">PSRA2</strain>
    </source>
</reference>
<dbReference type="AlphaFoldDB" id="A0ABD5UBJ1"/>
<dbReference type="Proteomes" id="UP001596406">
    <property type="component" value="Unassembled WGS sequence"/>
</dbReference>
<dbReference type="RefSeq" id="WP_304447826.1">
    <property type="nucleotide sequence ID" value="NZ_JARRAH010000001.1"/>
</dbReference>
<evidence type="ECO:0000313" key="1">
    <source>
        <dbReference type="EMBL" id="MFC6836132.1"/>
    </source>
</evidence>
<proteinExistence type="predicted"/>
<gene>
    <name evidence="1" type="ORF">ACFQHK_06380</name>
</gene>
<dbReference type="Gene3D" id="3.20.20.370">
    <property type="entry name" value="Glycoside hydrolase/deacetylase"/>
    <property type="match status" value="1"/>
</dbReference>
<organism evidence="1 2">
    <name type="scientific">Halomarina ordinaria</name>
    <dbReference type="NCBI Taxonomy" id="3033939"/>
    <lineage>
        <taxon>Archaea</taxon>
        <taxon>Methanobacteriati</taxon>
        <taxon>Methanobacteriota</taxon>
        <taxon>Stenosarchaea group</taxon>
        <taxon>Halobacteria</taxon>
        <taxon>Halobacteriales</taxon>
        <taxon>Natronomonadaceae</taxon>
        <taxon>Halomarina</taxon>
    </lineage>
</organism>